<name>A0A1D1ZSJ8_AUXPR</name>
<evidence type="ECO:0000256" key="2">
    <source>
        <dbReference type="ARBA" id="ARBA00022840"/>
    </source>
</evidence>
<evidence type="ECO:0000313" key="6">
    <source>
        <dbReference type="EMBL" id="JAT69936.1"/>
    </source>
</evidence>
<dbReference type="EMBL" id="GDKF01008686">
    <property type="protein sequence ID" value="JAT69936.1"/>
    <property type="molecule type" value="Transcribed_RNA"/>
</dbReference>
<evidence type="ECO:0000259" key="4">
    <source>
        <dbReference type="Pfam" id="PF09336"/>
    </source>
</evidence>
<evidence type="ECO:0000259" key="5">
    <source>
        <dbReference type="Pfam" id="PF17862"/>
    </source>
</evidence>
<dbReference type="InterPro" id="IPR015415">
    <property type="entry name" value="Spast_Vps4_C"/>
</dbReference>
<feature type="domain" description="AAA ATPase AAA+ lid" evidence="5">
    <location>
        <begin position="58"/>
        <end position="83"/>
    </location>
</feature>
<protein>
    <recommendedName>
        <fullName evidence="7">AAA ATPase AAA+ lid domain-containing protein</fullName>
    </recommendedName>
</protein>
<dbReference type="Gene3D" id="3.40.50.300">
    <property type="entry name" value="P-loop containing nucleotide triphosphate hydrolases"/>
    <property type="match status" value="1"/>
</dbReference>
<keyword evidence="2" id="KW-0067">ATP-binding</keyword>
<dbReference type="GO" id="GO:0016887">
    <property type="term" value="F:ATP hydrolysis activity"/>
    <property type="evidence" value="ECO:0007669"/>
    <property type="project" value="TreeGrafter"/>
</dbReference>
<reference evidence="6" key="1">
    <citation type="submission" date="2015-08" db="EMBL/GenBank/DDBJ databases">
        <authorList>
            <person name="Babu N.S."/>
            <person name="Beckwith C.J."/>
            <person name="Beseler K.G."/>
            <person name="Brison A."/>
            <person name="Carone J.V."/>
            <person name="Caskin T.P."/>
            <person name="Diamond M."/>
            <person name="Durham M.E."/>
            <person name="Foxe J.M."/>
            <person name="Go M."/>
            <person name="Henderson B.A."/>
            <person name="Jones I.B."/>
            <person name="McGettigan J.A."/>
            <person name="Micheletti S.J."/>
            <person name="Nasrallah M.E."/>
            <person name="Ortiz D."/>
            <person name="Piller C.R."/>
            <person name="Privatt S.R."/>
            <person name="Schneider S.L."/>
            <person name="Sharp S."/>
            <person name="Smith T.C."/>
            <person name="Stanton J.D."/>
            <person name="Ullery H.E."/>
            <person name="Wilson R.J."/>
            <person name="Serrano M.G."/>
            <person name="Buck G."/>
            <person name="Lee V."/>
            <person name="Wang Y."/>
            <person name="Carvalho R."/>
            <person name="Voegtly L."/>
            <person name="Shi R."/>
            <person name="Duckworth R."/>
            <person name="Johnson A."/>
            <person name="Loviza R."/>
            <person name="Walstead R."/>
            <person name="Shah Z."/>
            <person name="Kiflezghi M."/>
            <person name="Wade K."/>
            <person name="Ball S.L."/>
            <person name="Bradley K.W."/>
            <person name="Asai D.J."/>
            <person name="Bowman C.A."/>
            <person name="Russell D.A."/>
            <person name="Pope W.H."/>
            <person name="Jacobs-Sera D."/>
            <person name="Hendrix R.W."/>
            <person name="Hatfull G.F."/>
        </authorList>
    </citation>
    <scope>NUCLEOTIDE SEQUENCE</scope>
</reference>
<dbReference type="Pfam" id="PF09336">
    <property type="entry name" value="Vps4_C"/>
    <property type="match status" value="1"/>
</dbReference>
<accession>A0A1D1ZSJ8</accession>
<dbReference type="Pfam" id="PF17862">
    <property type="entry name" value="AAA_lid_3"/>
    <property type="match status" value="1"/>
</dbReference>
<dbReference type="GO" id="GO:0000226">
    <property type="term" value="P:microtubule cytoskeleton organization"/>
    <property type="evidence" value="ECO:0007669"/>
    <property type="project" value="UniProtKB-ARBA"/>
</dbReference>
<feature type="domain" description="Spastin/Vps4 C-terminal" evidence="4">
    <location>
        <begin position="95"/>
        <end position="127"/>
    </location>
</feature>
<dbReference type="InterPro" id="IPR027417">
    <property type="entry name" value="P-loop_NTPase"/>
</dbReference>
<evidence type="ECO:0008006" key="7">
    <source>
        <dbReference type="Google" id="ProtNLM"/>
    </source>
</evidence>
<dbReference type="InterPro" id="IPR041569">
    <property type="entry name" value="AAA_lid_3"/>
</dbReference>
<dbReference type="PANTHER" id="PTHR23074">
    <property type="entry name" value="AAA DOMAIN-CONTAINING"/>
    <property type="match status" value="1"/>
</dbReference>
<evidence type="ECO:0000256" key="3">
    <source>
        <dbReference type="ARBA" id="ARBA00023136"/>
    </source>
</evidence>
<dbReference type="PANTHER" id="PTHR23074:SF86">
    <property type="entry name" value="SPASTIN"/>
    <property type="match status" value="1"/>
</dbReference>
<dbReference type="Gene3D" id="1.10.8.60">
    <property type="match status" value="1"/>
</dbReference>
<keyword evidence="1" id="KW-0547">Nucleotide-binding</keyword>
<gene>
    <name evidence="6" type="ORF">g.7331</name>
</gene>
<proteinExistence type="predicted"/>
<keyword evidence="3" id="KW-0472">Membrane</keyword>
<organism evidence="6">
    <name type="scientific">Auxenochlorella protothecoides</name>
    <name type="common">Green microalga</name>
    <name type="synonym">Chlorella protothecoides</name>
    <dbReference type="NCBI Taxonomy" id="3075"/>
    <lineage>
        <taxon>Eukaryota</taxon>
        <taxon>Viridiplantae</taxon>
        <taxon>Chlorophyta</taxon>
        <taxon>core chlorophytes</taxon>
        <taxon>Trebouxiophyceae</taxon>
        <taxon>Chlorellales</taxon>
        <taxon>Chlorellaceae</taxon>
        <taxon>Auxenochlorella</taxon>
    </lineage>
</organism>
<dbReference type="AlphaFoldDB" id="A0A1D1ZSJ8"/>
<dbReference type="GO" id="GO:0005524">
    <property type="term" value="F:ATP binding"/>
    <property type="evidence" value="ECO:0007669"/>
    <property type="project" value="UniProtKB-KW"/>
</dbReference>
<dbReference type="InterPro" id="IPR050304">
    <property type="entry name" value="MT-severing_AAA_ATPase"/>
</dbReference>
<evidence type="ECO:0000256" key="1">
    <source>
        <dbReference type="ARBA" id="ARBA00022741"/>
    </source>
</evidence>
<dbReference type="GO" id="GO:0015630">
    <property type="term" value="C:microtubule cytoskeleton"/>
    <property type="evidence" value="ECO:0007669"/>
    <property type="project" value="TreeGrafter"/>
</dbReference>
<sequence>MARHEHAANCTRASRCRHYMCEWGPYPVHTVSQITGPGPRGRSSALPSHPLSPPFTMHRYSGSDLAALCKEAAMAPIRELGRRVATVPANRIRGLTVADFRAGLQVIRPSLTPESMAQFEEWTARYGTAT</sequence>